<dbReference type="Proteomes" id="UP000191448">
    <property type="component" value="Unassembled WGS sequence"/>
</dbReference>
<evidence type="ECO:0000256" key="2">
    <source>
        <dbReference type="ARBA" id="ARBA00022448"/>
    </source>
</evidence>
<feature type="domain" description="Major facilitator superfamily (MFS) profile" evidence="8">
    <location>
        <begin position="17"/>
        <end position="466"/>
    </location>
</feature>
<feature type="transmembrane region" description="Helical" evidence="7">
    <location>
        <begin position="203"/>
        <end position="222"/>
    </location>
</feature>
<keyword evidence="6 7" id="KW-0472">Membrane</keyword>
<feature type="transmembrane region" description="Helical" evidence="7">
    <location>
        <begin position="360"/>
        <end position="386"/>
    </location>
</feature>
<sequence>MENGKRVEKKEYNSVLISAVMLLGAFIAFLNSTFMNVAIPDIMKDLHITVSTAQWLSTGYMLVLGIMIPFTAFLIDRFKTRTLYFAAMGIFTIGTIIGATATGFDTLIAARLLQAAGAGLLMPLMQTVFLIIFPIEKRGFAMGVVGLVIAFAPAIGPTLSGWIINSHPWRDLFYVTLPIAILDLILSIFLIKNVTDNKEVKLDILSVITCILGFGGLLLGFSNAGNDAWTNVNVYAPLIVGVVTLIIFTWRQLTMEKPMLDLRVFKSKVFTFSTIIIMIVYAGLISSELIIPMYLQNGRAYSAFDAGLALMPGAIIMGIMNPITGKLFDKIGPRALALIGLILFTGGTFAFSFLTETTSVTYIVVMYAIRLLGMSMFLMPLTTSGLNTLDRSLYAHGNAVNNTMRQVAGAVGTSILVTVMSKSAENSGIANPLKATIHGMNSSFFWAGVLGVIGLVIAIFVVKKEDRTKTIKA</sequence>
<comment type="caution">
    <text evidence="9">The sequence shown here is derived from an EMBL/GenBank/DDBJ whole genome shotgun (WGS) entry which is preliminary data.</text>
</comment>
<feature type="transmembrane region" description="Helical" evidence="7">
    <location>
        <begin position="407"/>
        <end position="424"/>
    </location>
</feature>
<dbReference type="RefSeq" id="WP_080021949.1">
    <property type="nucleotide sequence ID" value="NZ_LTAY01000023.1"/>
</dbReference>
<dbReference type="InterPro" id="IPR020846">
    <property type="entry name" value="MFS_dom"/>
</dbReference>
<evidence type="ECO:0000256" key="3">
    <source>
        <dbReference type="ARBA" id="ARBA00022475"/>
    </source>
</evidence>
<dbReference type="GO" id="GO:0005886">
    <property type="term" value="C:plasma membrane"/>
    <property type="evidence" value="ECO:0007669"/>
    <property type="project" value="UniProtKB-SubCell"/>
</dbReference>
<dbReference type="Pfam" id="PF07690">
    <property type="entry name" value="MFS_1"/>
    <property type="match status" value="1"/>
</dbReference>
<reference evidence="9 10" key="1">
    <citation type="submission" date="2016-02" db="EMBL/GenBank/DDBJ databases">
        <title>Genome sequence of Clostridium thermobutyricum DSM 4928.</title>
        <authorList>
            <person name="Poehlein A."/>
            <person name="Daniel R."/>
        </authorList>
    </citation>
    <scope>NUCLEOTIDE SEQUENCE [LARGE SCALE GENOMIC DNA]</scope>
    <source>
        <strain evidence="9 10">DSM 4928</strain>
    </source>
</reference>
<evidence type="ECO:0000256" key="4">
    <source>
        <dbReference type="ARBA" id="ARBA00022692"/>
    </source>
</evidence>
<dbReference type="InterPro" id="IPR004638">
    <property type="entry name" value="EmrB-like"/>
</dbReference>
<gene>
    <name evidence="9" type="primary">emrY</name>
    <name evidence="9" type="ORF">CLTHE_06070</name>
</gene>
<dbReference type="NCBIfam" id="TIGR00711">
    <property type="entry name" value="efflux_EmrB"/>
    <property type="match status" value="1"/>
</dbReference>
<feature type="transmembrane region" description="Helical" evidence="7">
    <location>
        <begin position="55"/>
        <end position="75"/>
    </location>
</feature>
<dbReference type="CDD" id="cd17503">
    <property type="entry name" value="MFS_LmrB_MDR_like"/>
    <property type="match status" value="1"/>
</dbReference>
<feature type="transmembrane region" description="Helical" evidence="7">
    <location>
        <begin position="444"/>
        <end position="462"/>
    </location>
</feature>
<dbReference type="OrthoDB" id="102502at2"/>
<feature type="transmembrane region" description="Helical" evidence="7">
    <location>
        <begin position="113"/>
        <end position="133"/>
    </location>
</feature>
<dbReference type="InterPro" id="IPR036259">
    <property type="entry name" value="MFS_trans_sf"/>
</dbReference>
<feature type="transmembrane region" description="Helical" evidence="7">
    <location>
        <begin position="335"/>
        <end position="354"/>
    </location>
</feature>
<evidence type="ECO:0000256" key="7">
    <source>
        <dbReference type="SAM" id="Phobius"/>
    </source>
</evidence>
<name>A0A1V4SYX0_9CLOT</name>
<organism evidence="9 10">
    <name type="scientific">Clostridium thermobutyricum DSM 4928</name>
    <dbReference type="NCBI Taxonomy" id="1121339"/>
    <lineage>
        <taxon>Bacteria</taxon>
        <taxon>Bacillati</taxon>
        <taxon>Bacillota</taxon>
        <taxon>Clostridia</taxon>
        <taxon>Eubacteriales</taxon>
        <taxon>Clostridiaceae</taxon>
        <taxon>Clostridium</taxon>
    </lineage>
</organism>
<dbReference type="PROSITE" id="PS50850">
    <property type="entry name" value="MFS"/>
    <property type="match status" value="1"/>
</dbReference>
<evidence type="ECO:0000313" key="10">
    <source>
        <dbReference type="Proteomes" id="UP000191448"/>
    </source>
</evidence>
<feature type="transmembrane region" description="Helical" evidence="7">
    <location>
        <begin position="228"/>
        <end position="248"/>
    </location>
</feature>
<dbReference type="GO" id="GO:0022857">
    <property type="term" value="F:transmembrane transporter activity"/>
    <property type="evidence" value="ECO:0007669"/>
    <property type="project" value="InterPro"/>
</dbReference>
<dbReference type="Gene3D" id="1.20.1720.10">
    <property type="entry name" value="Multidrug resistance protein D"/>
    <property type="match status" value="1"/>
</dbReference>
<accession>A0A1V4SYX0</accession>
<feature type="transmembrane region" description="Helical" evidence="7">
    <location>
        <begin position="172"/>
        <end position="191"/>
    </location>
</feature>
<evidence type="ECO:0000256" key="1">
    <source>
        <dbReference type="ARBA" id="ARBA00004651"/>
    </source>
</evidence>
<dbReference type="PANTHER" id="PTHR42718:SF24">
    <property type="entry name" value="MAJOR FACILITATOR SUPERFAMILY (MFS) PROFILE DOMAIN-CONTAINING PROTEIN"/>
    <property type="match status" value="1"/>
</dbReference>
<feature type="transmembrane region" description="Helical" evidence="7">
    <location>
        <begin position="12"/>
        <end position="35"/>
    </location>
</feature>
<evidence type="ECO:0000256" key="5">
    <source>
        <dbReference type="ARBA" id="ARBA00022989"/>
    </source>
</evidence>
<dbReference type="EMBL" id="LTAY01000023">
    <property type="protein sequence ID" value="OPX49510.1"/>
    <property type="molecule type" value="Genomic_DNA"/>
</dbReference>
<keyword evidence="2" id="KW-0813">Transport</keyword>
<proteinExistence type="predicted"/>
<dbReference type="AlphaFoldDB" id="A0A1V4SYX0"/>
<evidence type="ECO:0000313" key="9">
    <source>
        <dbReference type="EMBL" id="OPX49510.1"/>
    </source>
</evidence>
<keyword evidence="3" id="KW-1003">Cell membrane</keyword>
<evidence type="ECO:0000256" key="6">
    <source>
        <dbReference type="ARBA" id="ARBA00023136"/>
    </source>
</evidence>
<evidence type="ECO:0000259" key="8">
    <source>
        <dbReference type="PROSITE" id="PS50850"/>
    </source>
</evidence>
<dbReference type="SUPFAM" id="SSF103473">
    <property type="entry name" value="MFS general substrate transporter"/>
    <property type="match status" value="1"/>
</dbReference>
<dbReference type="Gene3D" id="1.20.1250.20">
    <property type="entry name" value="MFS general substrate transporter like domains"/>
    <property type="match status" value="1"/>
</dbReference>
<feature type="transmembrane region" description="Helical" evidence="7">
    <location>
        <begin position="140"/>
        <end position="160"/>
    </location>
</feature>
<protein>
    <submittedName>
        <fullName evidence="9">Putative multidrug resistance protein EmrY</fullName>
    </submittedName>
</protein>
<dbReference type="PRINTS" id="PR01036">
    <property type="entry name" value="TCRTETB"/>
</dbReference>
<comment type="subcellular location">
    <subcellularLocation>
        <location evidence="1">Cell membrane</location>
        <topology evidence="1">Multi-pass membrane protein</topology>
    </subcellularLocation>
</comment>
<feature type="transmembrane region" description="Helical" evidence="7">
    <location>
        <begin position="82"/>
        <end position="101"/>
    </location>
</feature>
<dbReference type="PANTHER" id="PTHR42718">
    <property type="entry name" value="MAJOR FACILITATOR SUPERFAMILY MULTIDRUG TRANSPORTER MFSC"/>
    <property type="match status" value="1"/>
</dbReference>
<keyword evidence="4 7" id="KW-0812">Transmembrane</keyword>
<feature type="transmembrane region" description="Helical" evidence="7">
    <location>
        <begin position="269"/>
        <end position="295"/>
    </location>
</feature>
<keyword evidence="5 7" id="KW-1133">Transmembrane helix</keyword>
<dbReference type="InterPro" id="IPR011701">
    <property type="entry name" value="MFS"/>
</dbReference>
<feature type="transmembrane region" description="Helical" evidence="7">
    <location>
        <begin position="301"/>
        <end position="323"/>
    </location>
</feature>